<evidence type="ECO:0000259" key="5">
    <source>
        <dbReference type="PROSITE" id="PS50975"/>
    </source>
</evidence>
<dbReference type="Pfam" id="PF01071">
    <property type="entry name" value="GARS_A"/>
    <property type="match status" value="1"/>
</dbReference>
<keyword evidence="7" id="KW-1185">Reference proteome</keyword>
<dbReference type="InterPro" id="IPR020561">
    <property type="entry name" value="PRibGlycinamid_synth_ATP-grasp"/>
</dbReference>
<feature type="domain" description="ATP-grasp" evidence="5">
    <location>
        <begin position="127"/>
        <end position="327"/>
    </location>
</feature>
<evidence type="ECO:0000256" key="1">
    <source>
        <dbReference type="ARBA" id="ARBA00022598"/>
    </source>
</evidence>
<evidence type="ECO:0000256" key="3">
    <source>
        <dbReference type="ARBA" id="ARBA00022840"/>
    </source>
</evidence>
<keyword evidence="3 4" id="KW-0067">ATP-binding</keyword>
<dbReference type="EMBL" id="NXLW01000022">
    <property type="protein sequence ID" value="RDU70249.1"/>
    <property type="molecule type" value="Genomic_DNA"/>
</dbReference>
<evidence type="ECO:0000313" key="6">
    <source>
        <dbReference type="EMBL" id="RDU70249.1"/>
    </source>
</evidence>
<dbReference type="GO" id="GO:0016874">
    <property type="term" value="F:ligase activity"/>
    <property type="evidence" value="ECO:0007669"/>
    <property type="project" value="UniProtKB-KW"/>
</dbReference>
<dbReference type="InterPro" id="IPR016185">
    <property type="entry name" value="PreATP-grasp_dom_sf"/>
</dbReference>
<dbReference type="PROSITE" id="PS50975">
    <property type="entry name" value="ATP_GRASP"/>
    <property type="match status" value="1"/>
</dbReference>
<keyword evidence="2 4" id="KW-0547">Nucleotide-binding</keyword>
<sequence>MLKHYLVKIPYNKIKEITTLRKILIAGGKFTDIPTIKAAKRLGFFVITSGNNPHDLGHLYSDKTILCDYSDKEAMLDIAKQEQVYALFPACDDFSALTCSFISEHLHIGKFDSFETAKTIHHKNLWREFLQKNNLTTPKAQGFADKESALYHIPRIFQNCKIIIKPTDFATGKGISSVTLSKNTDISENIQQAMECSRNKQIIVEEFLEGSNHGFTVLLKQQKVIFYFYDNEFHDYNPFAVSGTTTSDTFSSPLIQEIVEQIEEIARILHLQDGIFHTQIILTTTPRGEKKPFIIEACRRAGGDLYSEFIAKSCRIDYMQIAIALHNNLQLHNIYANEPTKISESSILSQDSRPQYIFKNDMLINRLIIGDHLVNTKNKTYFPTLHFQEPLARMCLMTHKNGFYNGIKHSALIESSIVDSLVWGKIGEKIQDTTRYKAGIVFLKFQNKLQMQQALQSLQNSIQVIE</sequence>
<dbReference type="GO" id="GO:0046872">
    <property type="term" value="F:metal ion binding"/>
    <property type="evidence" value="ECO:0007669"/>
    <property type="project" value="InterPro"/>
</dbReference>
<evidence type="ECO:0000256" key="4">
    <source>
        <dbReference type="PROSITE-ProRule" id="PRU00409"/>
    </source>
</evidence>
<organism evidence="6 7">
    <name type="scientific">Helicobacter aurati</name>
    <dbReference type="NCBI Taxonomy" id="137778"/>
    <lineage>
        <taxon>Bacteria</taxon>
        <taxon>Pseudomonadati</taxon>
        <taxon>Campylobacterota</taxon>
        <taxon>Epsilonproteobacteria</taxon>
        <taxon>Campylobacterales</taxon>
        <taxon>Helicobacteraceae</taxon>
        <taxon>Helicobacter</taxon>
    </lineage>
</organism>
<proteinExistence type="predicted"/>
<dbReference type="Gene3D" id="3.40.50.20">
    <property type="match status" value="1"/>
</dbReference>
<gene>
    <name evidence="6" type="ORF">CQA66_08595</name>
</gene>
<dbReference type="GO" id="GO:0005524">
    <property type="term" value="F:ATP binding"/>
    <property type="evidence" value="ECO:0007669"/>
    <property type="project" value="UniProtKB-UniRule"/>
</dbReference>
<evidence type="ECO:0000256" key="2">
    <source>
        <dbReference type="ARBA" id="ARBA00022741"/>
    </source>
</evidence>
<keyword evidence="1" id="KW-0436">Ligase</keyword>
<dbReference type="Proteomes" id="UP000256424">
    <property type="component" value="Unassembled WGS sequence"/>
</dbReference>
<reference evidence="6 7" key="1">
    <citation type="submission" date="2018-04" db="EMBL/GenBank/DDBJ databases">
        <title>Novel Campyloabacter and Helicobacter Species and Strains.</title>
        <authorList>
            <person name="Mannion A.J."/>
            <person name="Shen Z."/>
            <person name="Fox J.G."/>
        </authorList>
    </citation>
    <scope>NUCLEOTIDE SEQUENCE [LARGE SCALE GENOMIC DNA]</scope>
    <source>
        <strain evidence="6 7">MIT 97-5075</strain>
    </source>
</reference>
<dbReference type="InterPro" id="IPR011761">
    <property type="entry name" value="ATP-grasp"/>
</dbReference>
<protein>
    <submittedName>
        <fullName evidence="6">ATP-grasp domain-containing protein</fullName>
    </submittedName>
</protein>
<comment type="caution">
    <text evidence="6">The sequence shown here is derived from an EMBL/GenBank/DDBJ whole genome shotgun (WGS) entry which is preliminary data.</text>
</comment>
<dbReference type="RefSeq" id="WP_104763734.1">
    <property type="nucleotide sequence ID" value="NZ_FZPM01000031.1"/>
</dbReference>
<dbReference type="Gene3D" id="3.30.470.20">
    <property type="entry name" value="ATP-grasp fold, B domain"/>
    <property type="match status" value="1"/>
</dbReference>
<dbReference type="SUPFAM" id="SSF52440">
    <property type="entry name" value="PreATP-grasp domain"/>
    <property type="match status" value="1"/>
</dbReference>
<evidence type="ECO:0000313" key="7">
    <source>
        <dbReference type="Proteomes" id="UP000256424"/>
    </source>
</evidence>
<dbReference type="AlphaFoldDB" id="A0A3D8IYA5"/>
<dbReference type="SUPFAM" id="SSF56059">
    <property type="entry name" value="Glutathione synthetase ATP-binding domain-like"/>
    <property type="match status" value="1"/>
</dbReference>
<accession>A0A3D8IYA5</accession>
<dbReference type="OrthoDB" id="9803907at2"/>
<name>A0A3D8IYA5_9HELI</name>